<dbReference type="AlphaFoldDB" id="A0AAV5IL01"/>
<evidence type="ECO:0000313" key="1">
    <source>
        <dbReference type="EMBL" id="GKV02587.1"/>
    </source>
</evidence>
<dbReference type="Proteomes" id="UP001054252">
    <property type="component" value="Unassembled WGS sequence"/>
</dbReference>
<dbReference type="EMBL" id="BPVZ01000019">
    <property type="protein sequence ID" value="GKV02587.1"/>
    <property type="molecule type" value="Genomic_DNA"/>
</dbReference>
<organism evidence="1 2">
    <name type="scientific">Rubroshorea leprosula</name>
    <dbReference type="NCBI Taxonomy" id="152421"/>
    <lineage>
        <taxon>Eukaryota</taxon>
        <taxon>Viridiplantae</taxon>
        <taxon>Streptophyta</taxon>
        <taxon>Embryophyta</taxon>
        <taxon>Tracheophyta</taxon>
        <taxon>Spermatophyta</taxon>
        <taxon>Magnoliopsida</taxon>
        <taxon>eudicotyledons</taxon>
        <taxon>Gunneridae</taxon>
        <taxon>Pentapetalae</taxon>
        <taxon>rosids</taxon>
        <taxon>malvids</taxon>
        <taxon>Malvales</taxon>
        <taxon>Dipterocarpaceae</taxon>
        <taxon>Rubroshorea</taxon>
    </lineage>
</organism>
<sequence>MWVGDFWAFSEFSAIAAGSLTSQARFLQLGILVC</sequence>
<gene>
    <name evidence="1" type="ORF">SLEP1_g15008</name>
</gene>
<evidence type="ECO:0000313" key="2">
    <source>
        <dbReference type="Proteomes" id="UP001054252"/>
    </source>
</evidence>
<comment type="caution">
    <text evidence="1">The sequence shown here is derived from an EMBL/GenBank/DDBJ whole genome shotgun (WGS) entry which is preliminary data.</text>
</comment>
<accession>A0AAV5IL01</accession>
<name>A0AAV5IL01_9ROSI</name>
<proteinExistence type="predicted"/>
<protein>
    <submittedName>
        <fullName evidence="1">Uncharacterized protein</fullName>
    </submittedName>
</protein>
<keyword evidence="2" id="KW-1185">Reference proteome</keyword>
<reference evidence="1 2" key="1">
    <citation type="journal article" date="2021" name="Commun. Biol.">
        <title>The genome of Shorea leprosula (Dipterocarpaceae) highlights the ecological relevance of drought in aseasonal tropical rainforests.</title>
        <authorList>
            <person name="Ng K.K.S."/>
            <person name="Kobayashi M.J."/>
            <person name="Fawcett J.A."/>
            <person name="Hatakeyama M."/>
            <person name="Paape T."/>
            <person name="Ng C.H."/>
            <person name="Ang C.C."/>
            <person name="Tnah L.H."/>
            <person name="Lee C.T."/>
            <person name="Nishiyama T."/>
            <person name="Sese J."/>
            <person name="O'Brien M.J."/>
            <person name="Copetti D."/>
            <person name="Mohd Noor M.I."/>
            <person name="Ong R.C."/>
            <person name="Putra M."/>
            <person name="Sireger I.Z."/>
            <person name="Indrioko S."/>
            <person name="Kosugi Y."/>
            <person name="Izuno A."/>
            <person name="Isagi Y."/>
            <person name="Lee S.L."/>
            <person name="Shimizu K.K."/>
        </authorList>
    </citation>
    <scope>NUCLEOTIDE SEQUENCE [LARGE SCALE GENOMIC DNA]</scope>
    <source>
        <strain evidence="1">214</strain>
    </source>
</reference>